<accession>A0ABY0EER9</accession>
<keyword evidence="2" id="KW-1185">Reference proteome</keyword>
<feature type="non-terminal residue" evidence="1">
    <location>
        <position position="1"/>
    </location>
</feature>
<gene>
    <name evidence="1" type="ORF">CP959_10370</name>
</gene>
<dbReference type="Proteomes" id="UP000290580">
    <property type="component" value="Unassembled WGS sequence"/>
</dbReference>
<proteinExistence type="predicted"/>
<reference evidence="1 2" key="1">
    <citation type="submission" date="2017-09" db="EMBL/GenBank/DDBJ databases">
        <title>Genomics of the genus Arcobacter.</title>
        <authorList>
            <person name="Perez-Cataluna A."/>
            <person name="Figueras M.J."/>
            <person name="Salas-Masso N."/>
        </authorList>
    </citation>
    <scope>NUCLEOTIDE SEQUENCE [LARGE SCALE GENOMIC DNA]</scope>
    <source>
        <strain evidence="1 2">LMG 6621</strain>
    </source>
</reference>
<dbReference type="RefSeq" id="WP_164966890.1">
    <property type="nucleotide sequence ID" value="NZ_NXIC01000059.1"/>
</dbReference>
<comment type="caution">
    <text evidence="1">The sequence shown here is derived from an EMBL/GenBank/DDBJ whole genome shotgun (WGS) entry which is preliminary data.</text>
</comment>
<feature type="non-terminal residue" evidence="1">
    <location>
        <position position="145"/>
    </location>
</feature>
<dbReference type="EMBL" id="NXIC01000059">
    <property type="protein sequence ID" value="RXI24603.1"/>
    <property type="molecule type" value="Genomic_DNA"/>
</dbReference>
<evidence type="ECO:0000313" key="2">
    <source>
        <dbReference type="Proteomes" id="UP000290580"/>
    </source>
</evidence>
<organism evidence="1 2">
    <name type="scientific">Aliarcobacter skirrowii CCUG 10374</name>
    <dbReference type="NCBI Taxonomy" id="1032239"/>
    <lineage>
        <taxon>Bacteria</taxon>
        <taxon>Pseudomonadati</taxon>
        <taxon>Campylobacterota</taxon>
        <taxon>Epsilonproteobacteria</taxon>
        <taxon>Campylobacterales</taxon>
        <taxon>Arcobacteraceae</taxon>
        <taxon>Aliarcobacter</taxon>
    </lineage>
</organism>
<evidence type="ECO:0000313" key="1">
    <source>
        <dbReference type="EMBL" id="RXI24603.1"/>
    </source>
</evidence>
<sequence>INHQEEDKKQYIDNLNMIRKHIQNIKPEKRKDYRLIYFPFLHKFTQYSSLNRNDKYITSPIYFIFDIDDKTQDKLDELVSITIDNSSNEAVFKNGQIVFNTLYASRDIYSMDFEEIDTLRELLDDEEFNVKYPIKDFEFFKSLLI</sequence>
<protein>
    <submittedName>
        <fullName evidence="1">Uncharacterized protein</fullName>
    </submittedName>
</protein>
<name>A0ABY0EER9_9BACT</name>